<comment type="caution">
    <text evidence="3">The sequence shown here is derived from an EMBL/GenBank/DDBJ whole genome shotgun (WGS) entry which is preliminary data.</text>
</comment>
<feature type="chain" id="PRO_5040922027" description="CopL family metal-binding regulatory protein" evidence="2">
    <location>
        <begin position="25"/>
        <end position="116"/>
    </location>
</feature>
<keyword evidence="4" id="KW-1185">Reference proteome</keyword>
<name>A0A9X1IFD8_9PROT</name>
<keyword evidence="2" id="KW-0732">Signal</keyword>
<proteinExistence type="predicted"/>
<dbReference type="RefSeq" id="WP_226609407.1">
    <property type="nucleotide sequence ID" value="NZ_JAJAQI010000022.1"/>
</dbReference>
<dbReference type="EMBL" id="JAJAQI010000022">
    <property type="protein sequence ID" value="MCB4823109.1"/>
    <property type="molecule type" value="Genomic_DNA"/>
</dbReference>
<reference evidence="3" key="1">
    <citation type="submission" date="2021-10" db="EMBL/GenBank/DDBJ databases">
        <title>Roseicella aerolatum sp. nov., isolated from aerosols of e-waste dismantling site.</title>
        <authorList>
            <person name="Qin T."/>
        </authorList>
    </citation>
    <scope>NUCLEOTIDE SEQUENCE</scope>
    <source>
        <strain evidence="3">GB24</strain>
    </source>
</reference>
<evidence type="ECO:0000256" key="1">
    <source>
        <dbReference type="SAM" id="MobiDB-lite"/>
    </source>
</evidence>
<feature type="region of interest" description="Disordered" evidence="1">
    <location>
        <begin position="79"/>
        <end position="116"/>
    </location>
</feature>
<organism evidence="3 4">
    <name type="scientific">Roseicella aerolata</name>
    <dbReference type="NCBI Taxonomy" id="2883479"/>
    <lineage>
        <taxon>Bacteria</taxon>
        <taxon>Pseudomonadati</taxon>
        <taxon>Pseudomonadota</taxon>
        <taxon>Alphaproteobacteria</taxon>
        <taxon>Acetobacterales</taxon>
        <taxon>Roseomonadaceae</taxon>
        <taxon>Roseicella</taxon>
    </lineage>
</organism>
<protein>
    <recommendedName>
        <fullName evidence="5">CopL family metal-binding regulatory protein</fullName>
    </recommendedName>
</protein>
<evidence type="ECO:0000256" key="2">
    <source>
        <dbReference type="SAM" id="SignalP"/>
    </source>
</evidence>
<accession>A0A9X1IFD8</accession>
<feature type="signal peptide" evidence="2">
    <location>
        <begin position="1"/>
        <end position="24"/>
    </location>
</feature>
<dbReference type="AlphaFoldDB" id="A0A9X1IFD8"/>
<gene>
    <name evidence="3" type="ORF">LHA35_15345</name>
</gene>
<evidence type="ECO:0008006" key="5">
    <source>
        <dbReference type="Google" id="ProtNLM"/>
    </source>
</evidence>
<evidence type="ECO:0000313" key="4">
    <source>
        <dbReference type="Proteomes" id="UP001139311"/>
    </source>
</evidence>
<evidence type="ECO:0000313" key="3">
    <source>
        <dbReference type="EMBL" id="MCB4823109.1"/>
    </source>
</evidence>
<sequence>MRGLLRTVLFALILAFAAGTVLHAARAAAMDLAMAAAPSADTRMPGCDGCDDGDDDPGSAMASCAALCAVPPMAPPAGPHSEFLAPSLAEPTPGAPAPAGLTGPPDLHPPRAIVLS</sequence>
<dbReference type="Proteomes" id="UP001139311">
    <property type="component" value="Unassembled WGS sequence"/>
</dbReference>